<dbReference type="InterPro" id="IPR013655">
    <property type="entry name" value="PAS_fold_3"/>
</dbReference>
<evidence type="ECO:0000259" key="6">
    <source>
        <dbReference type="PROSITE" id="PS50113"/>
    </source>
</evidence>
<protein>
    <recommendedName>
        <fullName evidence="2">cyclic-guanylate-specific phosphodiesterase</fullName>
        <ecNumber evidence="2">3.1.4.52</ecNumber>
    </recommendedName>
</protein>
<dbReference type="FunFam" id="3.20.20.450:FF:000001">
    <property type="entry name" value="Cyclic di-GMP phosphodiesterase yahA"/>
    <property type="match status" value="1"/>
</dbReference>
<dbReference type="Gene3D" id="3.30.70.270">
    <property type="match status" value="1"/>
</dbReference>
<dbReference type="EC" id="3.1.4.52" evidence="2"/>
<dbReference type="InterPro" id="IPR001633">
    <property type="entry name" value="EAL_dom"/>
</dbReference>
<dbReference type="InterPro" id="IPR035919">
    <property type="entry name" value="EAL_sf"/>
</dbReference>
<dbReference type="InterPro" id="IPR000700">
    <property type="entry name" value="PAS-assoc_C"/>
</dbReference>
<dbReference type="InterPro" id="IPR000160">
    <property type="entry name" value="GGDEF_dom"/>
</dbReference>
<dbReference type="HOGENOM" id="CLU_000445_70_20_6"/>
<keyword evidence="3" id="KW-0973">c-di-GMP</keyword>
<dbReference type="PROSITE" id="PS50887">
    <property type="entry name" value="GGDEF"/>
    <property type="match status" value="1"/>
</dbReference>
<dbReference type="SUPFAM" id="SSF141868">
    <property type="entry name" value="EAL domain-like"/>
    <property type="match status" value="1"/>
</dbReference>
<sequence length="1113" mass="125872">MSQTHRFETALAATAEFVSAPSRRNFCAELVRHAAQTLELDYAHIARLIPGQPRAEILAARLDGERLPNWSYNLDATPCEQVLQGARRLIESGVRSRYPQDTDLIEINAEGYVGEPILDSMGNVFGIIVGVTHAPLRQGELVQANLRILAARASAEFEQREAIDALRKERDTVRNILQTVEAIIVALDTEGRMTLINRKGCQLLGYDEAELIGKDWFMTCLPRNSDVESIRSLFRKTIDGDLAGSEYVENAVRTRSGEERLIAWHNSRLLGSQGTVIGGLCAGQDITERRQAERKLIESELRFRTLADSGQALIWTSGTDKGCHYFNQVWLDFTGRTLEQESGNGWTEGVHPDDLPRCAEIYASSFDQREKFSMNYRLRRHDGEYRWVQDDGCPRYDSSGEFLGYIGYCLDITGEVQKASALRASEARANSILRAAPVGIGVVVDRRFQEVNDTMLRMTGYRREDLIGQSSRLIYPSDAEFEAVGREKYIQIRERGIGKVETHFRHRNGTLLNVILSSAPIDQDDPSKGVTFTAQDITEQKQVEAALRESEAKFHNMLDWTHDWEYWILPNGQFEYMTPSVERFTGYRVEDFHHNPTLIDAIVHVEDGHLWERHLAHHASENASEEVLECDFRIVQKQGEILWVTHKCRPIFRADGHYQGRRVTVRDISARKEADEQIRRLAYFDPLTGLPNRRLLMDRLAYALVASQRSQEFGALIMLDLDHFKTLNDTQGHDEGDRLLIEVARRMIGCLREEDTVCRLGGDEFIVMLQGLGKEEATAAQDAETIAEKMRLVLNEPYVLTASAQPYFSTPSLGLTLFLGQETSVEVLLKQADVALYQAKDAGRNRVRFFSPAMQTAIDSRMAMEAALRQALLQGEFQLFYQPQFDQNGRRIGAEGLLRWRQPGRGLILPMEFIPLAEETGLILPIGQWVIDTACDQLKAWEDQAHTRFLQLAVNVSARQFHQPDFAARIRASLKRSGANPERLKLELTESVVLENAEAAINQMHQIKALGVSFSLDDFGTGYSSLSYLKRLPLSQLKIDRTFLRDIGTDPNDAAIVRAILAMSRSLGLEVIAEGVETEAQRRFLHESGCHAYQGYFFGKPNPIEDWDTASRS</sequence>
<dbReference type="FunFam" id="3.30.450.20:FF:000099">
    <property type="entry name" value="Sensory box sensor histidine kinase"/>
    <property type="match status" value="1"/>
</dbReference>
<dbReference type="InterPro" id="IPR035965">
    <property type="entry name" value="PAS-like_dom_sf"/>
</dbReference>
<dbReference type="PROSITE" id="PS50883">
    <property type="entry name" value="EAL"/>
    <property type="match status" value="1"/>
</dbReference>
<evidence type="ECO:0000313" key="9">
    <source>
        <dbReference type="EMBL" id="AFL75825.1"/>
    </source>
</evidence>
<dbReference type="EMBL" id="CP003154">
    <property type="protein sequence ID" value="AFL75825.1"/>
    <property type="molecule type" value="Genomic_DNA"/>
</dbReference>
<dbReference type="NCBIfam" id="TIGR00229">
    <property type="entry name" value="sensory_box"/>
    <property type="match status" value="4"/>
</dbReference>
<dbReference type="CDD" id="cd01948">
    <property type="entry name" value="EAL"/>
    <property type="match status" value="1"/>
</dbReference>
<proteinExistence type="predicted"/>
<evidence type="ECO:0000256" key="2">
    <source>
        <dbReference type="ARBA" id="ARBA00012282"/>
    </source>
</evidence>
<feature type="domain" description="PAC" evidence="6">
    <location>
        <begin position="498"/>
        <end position="549"/>
    </location>
</feature>
<dbReference type="RefSeq" id="WP_014780212.1">
    <property type="nucleotide sequence ID" value="NC_018012.1"/>
</dbReference>
<dbReference type="SUPFAM" id="SSF55073">
    <property type="entry name" value="Nucleotide cyclase"/>
    <property type="match status" value="1"/>
</dbReference>
<dbReference type="Pfam" id="PF13426">
    <property type="entry name" value="PAS_9"/>
    <property type="match status" value="1"/>
</dbReference>
<dbReference type="Pfam" id="PF00990">
    <property type="entry name" value="GGDEF"/>
    <property type="match status" value="1"/>
</dbReference>
<organism evidence="9 10">
    <name type="scientific">Thiocystis violascens (strain ATCC 17096 / DSM 198 / 6111)</name>
    <name type="common">Chromatium violascens</name>
    <dbReference type="NCBI Taxonomy" id="765911"/>
    <lineage>
        <taxon>Bacteria</taxon>
        <taxon>Pseudomonadati</taxon>
        <taxon>Pseudomonadota</taxon>
        <taxon>Gammaproteobacteria</taxon>
        <taxon>Chromatiales</taxon>
        <taxon>Chromatiaceae</taxon>
        <taxon>Thiocystis</taxon>
    </lineage>
</organism>
<evidence type="ECO:0000259" key="5">
    <source>
        <dbReference type="PROSITE" id="PS50112"/>
    </source>
</evidence>
<dbReference type="eggNOG" id="COG5001">
    <property type="taxonomic scope" value="Bacteria"/>
</dbReference>
<dbReference type="InterPro" id="IPR001610">
    <property type="entry name" value="PAC"/>
</dbReference>
<dbReference type="Pfam" id="PF08448">
    <property type="entry name" value="PAS_4"/>
    <property type="match status" value="1"/>
</dbReference>
<accession>I3YFQ7</accession>
<dbReference type="SMART" id="SM00091">
    <property type="entry name" value="PAS"/>
    <property type="match status" value="4"/>
</dbReference>
<dbReference type="CDD" id="cd01949">
    <property type="entry name" value="GGDEF"/>
    <property type="match status" value="1"/>
</dbReference>
<dbReference type="PROSITE" id="PS50113">
    <property type="entry name" value="PAC"/>
    <property type="match status" value="4"/>
</dbReference>
<dbReference type="FunFam" id="3.30.70.270:FF:000001">
    <property type="entry name" value="Diguanylate cyclase domain protein"/>
    <property type="match status" value="1"/>
</dbReference>
<dbReference type="PANTHER" id="PTHR44757:SF2">
    <property type="entry name" value="BIOFILM ARCHITECTURE MAINTENANCE PROTEIN MBAA"/>
    <property type="match status" value="1"/>
</dbReference>
<dbReference type="STRING" id="765911.Thivi_3990"/>
<name>I3YFQ7_THIV6</name>
<dbReference type="PANTHER" id="PTHR44757">
    <property type="entry name" value="DIGUANYLATE CYCLASE DGCP"/>
    <property type="match status" value="1"/>
</dbReference>
<evidence type="ECO:0000313" key="10">
    <source>
        <dbReference type="Proteomes" id="UP000006062"/>
    </source>
</evidence>
<gene>
    <name evidence="9" type="ordered locus">Thivi_3990</name>
</gene>
<dbReference type="Pfam" id="PF08447">
    <property type="entry name" value="PAS_3"/>
    <property type="match status" value="2"/>
</dbReference>
<dbReference type="Gene3D" id="3.20.20.450">
    <property type="entry name" value="EAL domain"/>
    <property type="match status" value="1"/>
</dbReference>
<reference evidence="9 10" key="1">
    <citation type="submission" date="2012-06" db="EMBL/GenBank/DDBJ databases">
        <title>Complete sequence of Thiocystis violascens DSM 198.</title>
        <authorList>
            <consortium name="US DOE Joint Genome Institute"/>
            <person name="Lucas S."/>
            <person name="Han J."/>
            <person name="Lapidus A."/>
            <person name="Cheng J.-F."/>
            <person name="Goodwin L."/>
            <person name="Pitluck S."/>
            <person name="Peters L."/>
            <person name="Ovchinnikova G."/>
            <person name="Teshima H."/>
            <person name="Detter J.C."/>
            <person name="Han C."/>
            <person name="Tapia R."/>
            <person name="Land M."/>
            <person name="Hauser L."/>
            <person name="Kyrpides N."/>
            <person name="Ivanova N."/>
            <person name="Pagani I."/>
            <person name="Vogl K."/>
            <person name="Liu Z."/>
            <person name="Frigaard N.-U."/>
            <person name="Bryant D."/>
            <person name="Woyke T."/>
        </authorList>
    </citation>
    <scope>NUCLEOTIDE SEQUENCE [LARGE SCALE GENOMIC DNA]</scope>
    <source>
        <strain evidence="10">ATCC 17096 / DSM 198 / 6111</strain>
    </source>
</reference>
<dbReference type="InterPro" id="IPR013656">
    <property type="entry name" value="PAS_4"/>
</dbReference>
<feature type="domain" description="GGDEF" evidence="8">
    <location>
        <begin position="712"/>
        <end position="852"/>
    </location>
</feature>
<evidence type="ECO:0000256" key="4">
    <source>
        <dbReference type="ARBA" id="ARBA00051114"/>
    </source>
</evidence>
<dbReference type="SMART" id="SM00052">
    <property type="entry name" value="EAL"/>
    <property type="match status" value="1"/>
</dbReference>
<dbReference type="eggNOG" id="COG2202">
    <property type="taxonomic scope" value="Bacteria"/>
</dbReference>
<dbReference type="PROSITE" id="PS50112">
    <property type="entry name" value="PAS"/>
    <property type="match status" value="2"/>
</dbReference>
<dbReference type="InterPro" id="IPR029787">
    <property type="entry name" value="Nucleotide_cyclase"/>
</dbReference>
<dbReference type="GO" id="GO:0071111">
    <property type="term" value="F:cyclic-guanylate-specific phosphodiesterase activity"/>
    <property type="evidence" value="ECO:0007669"/>
    <property type="project" value="UniProtKB-EC"/>
</dbReference>
<dbReference type="InterPro" id="IPR052155">
    <property type="entry name" value="Biofilm_reg_signaling"/>
</dbReference>
<feature type="domain" description="PAC" evidence="6">
    <location>
        <begin position="246"/>
        <end position="298"/>
    </location>
</feature>
<feature type="domain" description="PAC" evidence="6">
    <location>
        <begin position="372"/>
        <end position="424"/>
    </location>
</feature>
<dbReference type="NCBIfam" id="TIGR00254">
    <property type="entry name" value="GGDEF"/>
    <property type="match status" value="1"/>
</dbReference>
<keyword evidence="10" id="KW-1185">Reference proteome</keyword>
<comment type="cofactor">
    <cofactor evidence="1">
        <name>Mg(2+)</name>
        <dbReference type="ChEBI" id="CHEBI:18420"/>
    </cofactor>
</comment>
<evidence type="ECO:0000259" key="7">
    <source>
        <dbReference type="PROSITE" id="PS50883"/>
    </source>
</evidence>
<dbReference type="AlphaFoldDB" id="I3YFQ7"/>
<dbReference type="KEGG" id="tvi:Thivi_3990"/>
<comment type="catalytic activity">
    <reaction evidence="4">
        <text>3',3'-c-di-GMP + H2O = 5'-phosphoguanylyl(3'-&gt;5')guanosine + H(+)</text>
        <dbReference type="Rhea" id="RHEA:24902"/>
        <dbReference type="ChEBI" id="CHEBI:15377"/>
        <dbReference type="ChEBI" id="CHEBI:15378"/>
        <dbReference type="ChEBI" id="CHEBI:58754"/>
        <dbReference type="ChEBI" id="CHEBI:58805"/>
        <dbReference type="EC" id="3.1.4.52"/>
    </reaction>
    <physiologicalReaction direction="left-to-right" evidence="4">
        <dbReference type="Rhea" id="RHEA:24903"/>
    </physiologicalReaction>
</comment>
<dbReference type="Gene3D" id="3.30.450.20">
    <property type="entry name" value="PAS domain"/>
    <property type="match status" value="4"/>
</dbReference>
<dbReference type="eggNOG" id="COG3290">
    <property type="taxonomic scope" value="Bacteria"/>
</dbReference>
<dbReference type="SMART" id="SM00267">
    <property type="entry name" value="GGDEF"/>
    <property type="match status" value="1"/>
</dbReference>
<dbReference type="CDD" id="cd00130">
    <property type="entry name" value="PAS"/>
    <property type="match status" value="4"/>
</dbReference>
<feature type="domain" description="PAS" evidence="5">
    <location>
        <begin position="169"/>
        <end position="241"/>
    </location>
</feature>
<dbReference type="SUPFAM" id="SSF55785">
    <property type="entry name" value="PYP-like sensor domain (PAS domain)"/>
    <property type="match status" value="4"/>
</dbReference>
<feature type="domain" description="PAS" evidence="5">
    <location>
        <begin position="451"/>
        <end position="480"/>
    </location>
</feature>
<dbReference type="GO" id="GO:0071732">
    <property type="term" value="P:cellular response to nitric oxide"/>
    <property type="evidence" value="ECO:0007669"/>
    <property type="project" value="UniProtKB-ARBA"/>
</dbReference>
<dbReference type="OrthoDB" id="8553030at2"/>
<feature type="domain" description="EAL" evidence="7">
    <location>
        <begin position="861"/>
        <end position="1113"/>
    </location>
</feature>
<dbReference type="Proteomes" id="UP000006062">
    <property type="component" value="Chromosome"/>
</dbReference>
<evidence type="ECO:0000256" key="3">
    <source>
        <dbReference type="ARBA" id="ARBA00022636"/>
    </source>
</evidence>
<evidence type="ECO:0000259" key="8">
    <source>
        <dbReference type="PROSITE" id="PS50887"/>
    </source>
</evidence>
<dbReference type="InterPro" id="IPR043128">
    <property type="entry name" value="Rev_trsase/Diguanyl_cyclase"/>
</dbReference>
<evidence type="ECO:0000256" key="1">
    <source>
        <dbReference type="ARBA" id="ARBA00001946"/>
    </source>
</evidence>
<feature type="domain" description="PAC" evidence="6">
    <location>
        <begin position="628"/>
        <end position="680"/>
    </location>
</feature>
<dbReference type="InterPro" id="IPR000014">
    <property type="entry name" value="PAS"/>
</dbReference>
<dbReference type="Pfam" id="PF00563">
    <property type="entry name" value="EAL"/>
    <property type="match status" value="1"/>
</dbReference>
<dbReference type="SMART" id="SM00086">
    <property type="entry name" value="PAC"/>
    <property type="match status" value="4"/>
</dbReference>
<dbReference type="SUPFAM" id="SSF55781">
    <property type="entry name" value="GAF domain-like"/>
    <property type="match status" value="1"/>
</dbReference>